<keyword evidence="3" id="KW-1185">Reference proteome</keyword>
<dbReference type="OrthoDB" id="3628949at2"/>
<dbReference type="Pfam" id="PF11755">
    <property type="entry name" value="DUF3311"/>
    <property type="match status" value="1"/>
</dbReference>
<dbReference type="AlphaFoldDB" id="D1B6M2"/>
<proteinExistence type="predicted"/>
<reference evidence="2 3" key="1">
    <citation type="journal article" date="2009" name="Stand. Genomic Sci.">
        <title>Complete genome sequence of Thermanaerovibrio acidaminovorans type strain (Su883).</title>
        <authorList>
            <person name="Chovatia M."/>
            <person name="Sikorski J."/>
            <person name="Schroder M."/>
            <person name="Lapidus A."/>
            <person name="Nolan M."/>
            <person name="Tice H."/>
            <person name="Glavina Del Rio T."/>
            <person name="Copeland A."/>
            <person name="Cheng J.F."/>
            <person name="Lucas S."/>
            <person name="Chen F."/>
            <person name="Bruce D."/>
            <person name="Goodwin L."/>
            <person name="Pitluck S."/>
            <person name="Ivanova N."/>
            <person name="Mavromatis K."/>
            <person name="Ovchinnikova G."/>
            <person name="Pati A."/>
            <person name="Chen A."/>
            <person name="Palaniappan K."/>
            <person name="Land M."/>
            <person name="Hauser L."/>
            <person name="Chang Y.J."/>
            <person name="Jeffries C.D."/>
            <person name="Chain P."/>
            <person name="Saunders E."/>
            <person name="Detter J.C."/>
            <person name="Brettin T."/>
            <person name="Rohde M."/>
            <person name="Goker M."/>
            <person name="Spring S."/>
            <person name="Bristow J."/>
            <person name="Markowitz V."/>
            <person name="Hugenholtz P."/>
            <person name="Kyrpides N.C."/>
            <person name="Klenk H.P."/>
            <person name="Eisen J.A."/>
        </authorList>
    </citation>
    <scope>NUCLEOTIDE SEQUENCE [LARGE SCALE GENOMIC DNA]</scope>
    <source>
        <strain evidence="3">ATCC 49978 / DSM 6589 / Su883</strain>
    </source>
</reference>
<feature type="transmembrane region" description="Helical" evidence="1">
    <location>
        <begin position="16"/>
        <end position="34"/>
    </location>
</feature>
<name>D1B6M2_THEAS</name>
<dbReference type="InterPro" id="IPR021741">
    <property type="entry name" value="DUF3311"/>
</dbReference>
<protein>
    <recommendedName>
        <fullName evidence="4">DUF3311 domain-containing protein</fullName>
    </recommendedName>
</protein>
<organism evidence="2 3">
    <name type="scientific">Thermanaerovibrio acidaminovorans (strain ATCC 49978 / DSM 6589 / Su883)</name>
    <name type="common">Selenomonas acidaminovorans</name>
    <dbReference type="NCBI Taxonomy" id="525903"/>
    <lineage>
        <taxon>Bacteria</taxon>
        <taxon>Thermotogati</taxon>
        <taxon>Synergistota</taxon>
        <taxon>Synergistia</taxon>
        <taxon>Synergistales</taxon>
        <taxon>Synergistaceae</taxon>
        <taxon>Thermanaerovibrio</taxon>
    </lineage>
</organism>
<dbReference type="RefSeq" id="WP_012870174.1">
    <property type="nucleotide sequence ID" value="NC_013522.1"/>
</dbReference>
<evidence type="ECO:0000313" key="2">
    <source>
        <dbReference type="EMBL" id="ACZ19663.1"/>
    </source>
</evidence>
<dbReference type="Proteomes" id="UP000002030">
    <property type="component" value="Chromosome"/>
</dbReference>
<sequence>MGVKILGLTRGERRGLVFLVLAVLGFMPPVTWLANRLTPMVLGMPFLLFWQSLMILFTSLWIAMAYWTKERGDGR</sequence>
<dbReference type="PATRIC" id="fig|525903.6.peg.1433"/>
<dbReference type="EnsemblBacteria" id="ACZ19663">
    <property type="protein sequence ID" value="ACZ19663"/>
    <property type="gene ID" value="Taci_1433"/>
</dbReference>
<feature type="transmembrane region" description="Helical" evidence="1">
    <location>
        <begin position="46"/>
        <end position="67"/>
    </location>
</feature>
<gene>
    <name evidence="2" type="ordered locus">Taci_1433</name>
</gene>
<dbReference type="HOGENOM" id="CLU_183045_2_0_0"/>
<dbReference type="EMBL" id="CP001818">
    <property type="protein sequence ID" value="ACZ19663.1"/>
    <property type="molecule type" value="Genomic_DNA"/>
</dbReference>
<accession>D1B6M2</accession>
<dbReference type="KEGG" id="tai:Taci_1433"/>
<evidence type="ECO:0000313" key="3">
    <source>
        <dbReference type="Proteomes" id="UP000002030"/>
    </source>
</evidence>
<dbReference type="eggNOG" id="ENOG502ZIXV">
    <property type="taxonomic scope" value="Bacteria"/>
</dbReference>
<dbReference type="STRING" id="525903.Taci_1433"/>
<keyword evidence="1" id="KW-0812">Transmembrane</keyword>
<evidence type="ECO:0000256" key="1">
    <source>
        <dbReference type="SAM" id="Phobius"/>
    </source>
</evidence>
<keyword evidence="1" id="KW-0472">Membrane</keyword>
<keyword evidence="1" id="KW-1133">Transmembrane helix</keyword>
<evidence type="ECO:0008006" key="4">
    <source>
        <dbReference type="Google" id="ProtNLM"/>
    </source>
</evidence>